<organism evidence="1 2">
    <name type="scientific">Sinorhizobium meliloti (strain SM11)</name>
    <dbReference type="NCBI Taxonomy" id="707241"/>
    <lineage>
        <taxon>Bacteria</taxon>
        <taxon>Pseudomonadati</taxon>
        <taxon>Pseudomonadota</taxon>
        <taxon>Alphaproteobacteria</taxon>
        <taxon>Hyphomicrobiales</taxon>
        <taxon>Rhizobiaceae</taxon>
        <taxon>Sinorhizobium/Ensifer group</taxon>
        <taxon>Sinorhizobium</taxon>
    </lineage>
</organism>
<sequence>MRVPRNPAPIAVSLEGVDCAETKAKCILSALAADTSHDYGAAVF</sequence>
<dbReference type="EMBL" id="CP001830">
    <property type="protein sequence ID" value="AEH78000.1"/>
    <property type="molecule type" value="Genomic_DNA"/>
</dbReference>
<dbReference type="HOGENOM" id="CLU_3222124_0_0_5"/>
<dbReference type="KEGG" id="smx:SM11_chr0722"/>
<name>F7X0L4_SINMM</name>
<gene>
    <name evidence="1" type="ordered locus">SM11_chr0722</name>
</gene>
<reference evidence="1 2" key="1">
    <citation type="journal article" date="2011" name="J. Biotechnol.">
        <title>The complete genome sequence of the dominant Sinorhizobium meliloti field isolate SM11 extends the S. meliloti pan-genome.</title>
        <authorList>
            <person name="Schneiker-Bekel S."/>
            <person name="Wibberg D."/>
            <person name="Bekel T."/>
            <person name="Blom J."/>
            <person name="Linke B."/>
            <person name="Neuweger H."/>
            <person name="Stiens M."/>
            <person name="Vorholter F.J."/>
            <person name="Weidner S."/>
            <person name="Goesmann A."/>
            <person name="Puhler A."/>
            <person name="Schluter A."/>
        </authorList>
    </citation>
    <scope>NUCLEOTIDE SEQUENCE [LARGE SCALE GENOMIC DNA]</scope>
    <source>
        <strain evidence="1 2">SM11</strain>
    </source>
</reference>
<evidence type="ECO:0000313" key="1">
    <source>
        <dbReference type="EMBL" id="AEH78000.1"/>
    </source>
</evidence>
<accession>F7X0L4</accession>
<evidence type="ECO:0000313" key="2">
    <source>
        <dbReference type="Proteomes" id="UP000009045"/>
    </source>
</evidence>
<proteinExistence type="predicted"/>
<dbReference type="AlphaFoldDB" id="F7X0L4"/>
<dbReference type="Proteomes" id="UP000009045">
    <property type="component" value="Chromosome"/>
</dbReference>
<dbReference type="PATRIC" id="fig|707241.3.peg.752"/>
<protein>
    <submittedName>
        <fullName evidence="1">Uncharacterized protein</fullName>
    </submittedName>
</protein>